<dbReference type="InterPro" id="IPR006068">
    <property type="entry name" value="ATPase_P-typ_cation-transptr_C"/>
</dbReference>
<evidence type="ECO:0000256" key="10">
    <source>
        <dbReference type="ARBA" id="ARBA00023136"/>
    </source>
</evidence>
<evidence type="ECO:0000256" key="8">
    <source>
        <dbReference type="ARBA" id="ARBA00022967"/>
    </source>
</evidence>
<feature type="transmembrane region" description="Helical" evidence="11">
    <location>
        <begin position="795"/>
        <end position="814"/>
    </location>
</feature>
<dbReference type="InterPro" id="IPR050510">
    <property type="entry name" value="Cation_transp_ATPase_P-type"/>
</dbReference>
<dbReference type="InterPro" id="IPR008250">
    <property type="entry name" value="ATPase_P-typ_transduc_dom_A_sf"/>
</dbReference>
<dbReference type="CDD" id="cd02089">
    <property type="entry name" value="P-type_ATPase_Ca_prok"/>
    <property type="match status" value="1"/>
</dbReference>
<evidence type="ECO:0000256" key="5">
    <source>
        <dbReference type="ARBA" id="ARBA00022723"/>
    </source>
</evidence>
<dbReference type="PRINTS" id="PR00120">
    <property type="entry name" value="HATPASE"/>
</dbReference>
<organism evidence="13 14">
    <name type="scientific">Candidatus Pseudobacter hemicellulosilyticus</name>
    <dbReference type="NCBI Taxonomy" id="3121375"/>
    <lineage>
        <taxon>Bacteria</taxon>
        <taxon>Pseudomonadati</taxon>
        <taxon>Bacteroidota</taxon>
        <taxon>Chitinophagia</taxon>
        <taxon>Chitinophagales</taxon>
        <taxon>Chitinophagaceae</taxon>
        <taxon>Pseudobacter</taxon>
    </lineage>
</organism>
<dbReference type="NCBIfam" id="TIGR01494">
    <property type="entry name" value="ATPase_P-type"/>
    <property type="match status" value="4"/>
</dbReference>
<evidence type="ECO:0000256" key="9">
    <source>
        <dbReference type="ARBA" id="ARBA00022989"/>
    </source>
</evidence>
<feature type="transmembrane region" description="Helical" evidence="11">
    <location>
        <begin position="723"/>
        <end position="744"/>
    </location>
</feature>
<dbReference type="Pfam" id="PF00122">
    <property type="entry name" value="E1-E2_ATPase"/>
    <property type="match status" value="1"/>
</dbReference>
<reference evidence="13" key="1">
    <citation type="submission" date="2023-03" db="EMBL/GenBank/DDBJ databases">
        <title>Andean soil-derived lignocellulolytic bacterial consortium as a source of novel taxa and putative plastic-active enzymes.</title>
        <authorList>
            <person name="Diaz-Garcia L."/>
            <person name="Chuvochina M."/>
            <person name="Feuerriegel G."/>
            <person name="Bunk B."/>
            <person name="Sproer C."/>
            <person name="Streit W.R."/>
            <person name="Rodriguez L.M."/>
            <person name="Overmann J."/>
            <person name="Jimenez D.J."/>
        </authorList>
    </citation>
    <scope>NUCLEOTIDE SEQUENCE</scope>
    <source>
        <strain evidence="13">MAG 7</strain>
    </source>
</reference>
<dbReference type="Gene3D" id="1.20.1110.10">
    <property type="entry name" value="Calcium-transporting ATPase, transmembrane domain"/>
    <property type="match status" value="1"/>
</dbReference>
<dbReference type="InterPro" id="IPR023214">
    <property type="entry name" value="HAD_sf"/>
</dbReference>
<dbReference type="GO" id="GO:1990573">
    <property type="term" value="P:potassium ion import across plasma membrane"/>
    <property type="evidence" value="ECO:0007669"/>
    <property type="project" value="TreeGrafter"/>
</dbReference>
<dbReference type="Proteomes" id="UP001220610">
    <property type="component" value="Chromosome"/>
</dbReference>
<dbReference type="InterPro" id="IPR004014">
    <property type="entry name" value="ATPase_P-typ_cation-transptr_N"/>
</dbReference>
<dbReference type="InterPro" id="IPR018303">
    <property type="entry name" value="ATPase_P-typ_P_site"/>
</dbReference>
<dbReference type="Gene3D" id="3.40.1110.10">
    <property type="entry name" value="Calcium-transporting ATPase, cytoplasmic domain N"/>
    <property type="match status" value="1"/>
</dbReference>
<accession>A0AAJ6BEC7</accession>
<gene>
    <name evidence="13" type="ORF">P0Y53_15395</name>
</gene>
<dbReference type="Pfam" id="PF13246">
    <property type="entry name" value="Cation_ATPase"/>
    <property type="match status" value="1"/>
</dbReference>
<feature type="transmembrane region" description="Helical" evidence="11">
    <location>
        <begin position="76"/>
        <end position="95"/>
    </location>
</feature>
<dbReference type="PANTHER" id="PTHR43294">
    <property type="entry name" value="SODIUM/POTASSIUM-TRANSPORTING ATPASE SUBUNIT ALPHA"/>
    <property type="match status" value="1"/>
</dbReference>
<dbReference type="PROSITE" id="PS00154">
    <property type="entry name" value="ATPASE_E1_E2"/>
    <property type="match status" value="1"/>
</dbReference>
<feature type="transmembrane region" description="Helical" evidence="11">
    <location>
        <begin position="47"/>
        <end position="70"/>
    </location>
</feature>
<dbReference type="GO" id="GO:0005391">
    <property type="term" value="F:P-type sodium:potassium-exchanging transporter activity"/>
    <property type="evidence" value="ECO:0007669"/>
    <property type="project" value="TreeGrafter"/>
</dbReference>
<dbReference type="InterPro" id="IPR044492">
    <property type="entry name" value="P_typ_ATPase_HD_dom"/>
</dbReference>
<dbReference type="SFLD" id="SFLDS00003">
    <property type="entry name" value="Haloacid_Dehalogenase"/>
    <property type="match status" value="1"/>
</dbReference>
<dbReference type="GO" id="GO:0036376">
    <property type="term" value="P:sodium ion export across plasma membrane"/>
    <property type="evidence" value="ECO:0007669"/>
    <property type="project" value="TreeGrafter"/>
</dbReference>
<dbReference type="GO" id="GO:1902600">
    <property type="term" value="P:proton transmembrane transport"/>
    <property type="evidence" value="ECO:0007669"/>
    <property type="project" value="TreeGrafter"/>
</dbReference>
<dbReference type="SFLD" id="SFLDF00027">
    <property type="entry name" value="p-type_atpase"/>
    <property type="match status" value="1"/>
</dbReference>
<dbReference type="InterPro" id="IPR023298">
    <property type="entry name" value="ATPase_P-typ_TM_dom_sf"/>
</dbReference>
<dbReference type="Gene3D" id="2.70.150.10">
    <property type="entry name" value="Calcium-transporting ATPase, cytoplasmic transduction domain A"/>
    <property type="match status" value="1"/>
</dbReference>
<keyword evidence="10 11" id="KW-0472">Membrane</keyword>
<proteinExistence type="inferred from homology"/>
<dbReference type="SUPFAM" id="SSF81653">
    <property type="entry name" value="Calcium ATPase, transduction domain A"/>
    <property type="match status" value="1"/>
</dbReference>
<dbReference type="FunFam" id="3.40.50.1000:FF:000028">
    <property type="entry name" value="Calcium-transporting P-type ATPase, putative"/>
    <property type="match status" value="1"/>
</dbReference>
<dbReference type="FunFam" id="2.70.150.10:FF:000016">
    <property type="entry name" value="Calcium-transporting P-type ATPase putative"/>
    <property type="match status" value="1"/>
</dbReference>
<evidence type="ECO:0000256" key="1">
    <source>
        <dbReference type="ARBA" id="ARBA00004651"/>
    </source>
</evidence>
<feature type="domain" description="Cation-transporting P-type ATPase N-terminal" evidence="12">
    <location>
        <begin position="2"/>
        <end position="75"/>
    </location>
</feature>
<dbReference type="PANTHER" id="PTHR43294:SF21">
    <property type="entry name" value="CATION TRANSPORTING ATPASE"/>
    <property type="match status" value="1"/>
</dbReference>
<dbReference type="Gene3D" id="3.40.50.1000">
    <property type="entry name" value="HAD superfamily/HAD-like"/>
    <property type="match status" value="1"/>
</dbReference>
<evidence type="ECO:0000256" key="2">
    <source>
        <dbReference type="ARBA" id="ARBA00005675"/>
    </source>
</evidence>
<evidence type="ECO:0000256" key="4">
    <source>
        <dbReference type="ARBA" id="ARBA00022692"/>
    </source>
</evidence>
<evidence type="ECO:0000313" key="14">
    <source>
        <dbReference type="Proteomes" id="UP001220610"/>
    </source>
</evidence>
<dbReference type="PRINTS" id="PR00119">
    <property type="entry name" value="CATATPASE"/>
</dbReference>
<keyword evidence="7" id="KW-0067">ATP-binding</keyword>
<dbReference type="InterPro" id="IPR001757">
    <property type="entry name" value="P_typ_ATPase"/>
</dbReference>
<dbReference type="GO" id="GO:0016887">
    <property type="term" value="F:ATP hydrolysis activity"/>
    <property type="evidence" value="ECO:0007669"/>
    <property type="project" value="InterPro"/>
</dbReference>
<dbReference type="InterPro" id="IPR059000">
    <property type="entry name" value="ATPase_P-type_domA"/>
</dbReference>
<dbReference type="InterPro" id="IPR023299">
    <property type="entry name" value="ATPase_P-typ_cyto_dom_N"/>
</dbReference>
<dbReference type="GO" id="GO:0046872">
    <property type="term" value="F:metal ion binding"/>
    <property type="evidence" value="ECO:0007669"/>
    <property type="project" value="UniProtKB-KW"/>
</dbReference>
<feature type="transmembrane region" description="Helical" evidence="11">
    <location>
        <begin position="826"/>
        <end position="843"/>
    </location>
</feature>
<evidence type="ECO:0000256" key="11">
    <source>
        <dbReference type="SAM" id="Phobius"/>
    </source>
</evidence>
<evidence type="ECO:0000313" key="13">
    <source>
        <dbReference type="EMBL" id="WEK33873.1"/>
    </source>
</evidence>
<keyword evidence="6" id="KW-0547">Nucleotide-binding</keyword>
<dbReference type="SUPFAM" id="SSF56784">
    <property type="entry name" value="HAD-like"/>
    <property type="match status" value="1"/>
</dbReference>
<dbReference type="SUPFAM" id="SSF81665">
    <property type="entry name" value="Calcium ATPase, transmembrane domain M"/>
    <property type="match status" value="1"/>
</dbReference>
<feature type="transmembrane region" description="Helical" evidence="11">
    <location>
        <begin position="268"/>
        <end position="293"/>
    </location>
</feature>
<dbReference type="FunFam" id="3.40.50.1000:FF:000001">
    <property type="entry name" value="Phospholipid-transporting ATPase IC"/>
    <property type="match status" value="1"/>
</dbReference>
<dbReference type="SMART" id="SM00831">
    <property type="entry name" value="Cation_ATPase_N"/>
    <property type="match status" value="1"/>
</dbReference>
<evidence type="ECO:0000256" key="6">
    <source>
        <dbReference type="ARBA" id="ARBA00022741"/>
    </source>
</evidence>
<dbReference type="GO" id="GO:0006883">
    <property type="term" value="P:intracellular sodium ion homeostasis"/>
    <property type="evidence" value="ECO:0007669"/>
    <property type="project" value="TreeGrafter"/>
</dbReference>
<dbReference type="EMBL" id="CP119311">
    <property type="protein sequence ID" value="WEK33873.1"/>
    <property type="molecule type" value="Genomic_DNA"/>
</dbReference>
<dbReference type="GO" id="GO:0030007">
    <property type="term" value="P:intracellular potassium ion homeostasis"/>
    <property type="evidence" value="ECO:0007669"/>
    <property type="project" value="TreeGrafter"/>
</dbReference>
<keyword evidence="8" id="KW-1278">Translocase</keyword>
<dbReference type="GO" id="GO:0005524">
    <property type="term" value="F:ATP binding"/>
    <property type="evidence" value="ECO:0007669"/>
    <property type="project" value="UniProtKB-KW"/>
</dbReference>
<name>A0AAJ6BEC7_9BACT</name>
<comment type="similarity">
    <text evidence="2">Belongs to the cation transport ATPase (P-type) (TC 3.A.3) family. Type IIA subfamily.</text>
</comment>
<sequence>MNWHQLDTQKVIQETGSSDKGLSASTAQQLLAENGPNELVQKKKKPAWLLFLHQFTDFMIIILLAAAVIAGVAGDLADTIIILVIVLLNAVLGFVQEYRAEKAMEALRKMAAPEAAVLRDGQRTSIPAAELVPGDLVLLEAGVLVPADLRLLESHSLRIEESSLTGESAPVDKDPSPIDEEDLPLGDRLNMAYKSTQVANGRGSGIVIATGMKTEIGKIAGMLQGEDPQTPLRLRLADFGKKITWLVIGICVLLFGVGLLRGEEPVNMLLVAISLAVAAIPEALPALITIALARGARRLVKQNVLIRKLPAVETLGSVSYICSDKTGTLTRNKMTVTGIVPFTEDPLDGQQLSLLEASMVLNQDAVKKKEGGWTGDPTEIALIEYIHGQHDEQAAEKTGREFPRVGELPFDSDRKRMTTIHQQGDRYLVIVKGATEALLDILQDQGATEKIKQETDRLAKEGNRVLAYGYRYLDQLPSELSVDDIEKELQFSGLAGMIDPPREGVKEAIAECKKAGIRTVMITGDHPTTAAAIAREIGILEEKDIVMSGRELGKLSPEELGGKVEQIAVYARVSPEQKLNIVKALQGQDHFVAMTGDGVNDAPSLRTANIGIAMGITGTDVSKEAAHMILLDDKFTTIVGAVKEGRRIYDNIRKFVKYIMTCNSAEIWTIFFAPLLGLPVPLLPVHILWINLVTDGLPGLTLSSEQADKDIMQRKPRRTNESLFAGGLGYHIIWVGILMAALTLGTQAWAIHIGDAHWQTMVFTVLSLAQLGHVLAIRSDTEFIYKKGFLSNKPLIGSLVLTFGLQLGVIYLPFANDIFHTQPLTGMELLACVGVAAFLFHAVEFEKLVRRWIAKK</sequence>
<evidence type="ECO:0000259" key="12">
    <source>
        <dbReference type="SMART" id="SM00831"/>
    </source>
</evidence>
<evidence type="ECO:0000256" key="3">
    <source>
        <dbReference type="ARBA" id="ARBA00022475"/>
    </source>
</evidence>
<dbReference type="GO" id="GO:0005886">
    <property type="term" value="C:plasma membrane"/>
    <property type="evidence" value="ECO:0007669"/>
    <property type="project" value="UniProtKB-SubCell"/>
</dbReference>
<dbReference type="AlphaFoldDB" id="A0AAJ6BEC7"/>
<feature type="transmembrane region" description="Helical" evidence="11">
    <location>
        <begin position="243"/>
        <end position="262"/>
    </location>
</feature>
<keyword evidence="3" id="KW-1003">Cell membrane</keyword>
<dbReference type="Pfam" id="PF00690">
    <property type="entry name" value="Cation_ATPase_N"/>
    <property type="match status" value="1"/>
</dbReference>
<evidence type="ECO:0000256" key="7">
    <source>
        <dbReference type="ARBA" id="ARBA00022840"/>
    </source>
</evidence>
<keyword evidence="4 11" id="KW-0812">Transmembrane</keyword>
<dbReference type="SFLD" id="SFLDG00002">
    <property type="entry name" value="C1.7:_P-type_atpase_like"/>
    <property type="match status" value="1"/>
</dbReference>
<keyword evidence="9 11" id="KW-1133">Transmembrane helix</keyword>
<keyword evidence="5" id="KW-0479">Metal-binding</keyword>
<protein>
    <submittedName>
        <fullName evidence="13">Cation-translocating P-type ATPase</fullName>
    </submittedName>
</protein>
<dbReference type="InterPro" id="IPR036412">
    <property type="entry name" value="HAD-like_sf"/>
</dbReference>
<comment type="subcellular location">
    <subcellularLocation>
        <location evidence="1">Cell membrane</location>
        <topology evidence="1">Multi-pass membrane protein</topology>
    </subcellularLocation>
</comment>
<dbReference type="Pfam" id="PF00689">
    <property type="entry name" value="Cation_ATPase_C"/>
    <property type="match status" value="1"/>
</dbReference>